<feature type="region of interest" description="Disordered" evidence="12">
    <location>
        <begin position="377"/>
        <end position="405"/>
    </location>
</feature>
<dbReference type="InterPro" id="IPR045085">
    <property type="entry name" value="HLD_clamp_pol_III_gamma_tau"/>
</dbReference>
<keyword evidence="4 11" id="KW-0235">DNA replication</keyword>
<evidence type="ECO:0000256" key="6">
    <source>
        <dbReference type="ARBA" id="ARBA00022741"/>
    </source>
</evidence>
<dbReference type="SUPFAM" id="SSF48019">
    <property type="entry name" value="post-AAA+ oligomerization domain-like"/>
    <property type="match status" value="1"/>
</dbReference>
<feature type="compositionally biased region" description="Polar residues" evidence="12">
    <location>
        <begin position="590"/>
        <end position="599"/>
    </location>
</feature>
<comment type="function">
    <text evidence="11">DNA polymerase III is a complex, multichain enzyme responsible for most of the replicative synthesis in bacteria. This DNA polymerase also exhibits 3' to 5' exonuclease activity.</text>
</comment>
<dbReference type="EMBL" id="MAJZ01000978">
    <property type="protein sequence ID" value="OCH70312.1"/>
    <property type="molecule type" value="Genomic_DNA"/>
</dbReference>
<dbReference type="Pfam" id="PF12169">
    <property type="entry name" value="DNA_pol3_gamma3"/>
    <property type="match status" value="1"/>
</dbReference>
<feature type="compositionally biased region" description="Polar residues" evidence="12">
    <location>
        <begin position="393"/>
        <end position="403"/>
    </location>
</feature>
<dbReference type="GO" id="GO:0003887">
    <property type="term" value="F:DNA-directed DNA polymerase activity"/>
    <property type="evidence" value="ECO:0007669"/>
    <property type="project" value="UniProtKB-KW"/>
</dbReference>
<dbReference type="Gene3D" id="1.20.272.10">
    <property type="match status" value="1"/>
</dbReference>
<dbReference type="GO" id="GO:0003677">
    <property type="term" value="F:DNA binding"/>
    <property type="evidence" value="ECO:0007669"/>
    <property type="project" value="InterPro"/>
</dbReference>
<dbReference type="GO" id="GO:0005524">
    <property type="term" value="F:ATP binding"/>
    <property type="evidence" value="ECO:0007669"/>
    <property type="project" value="UniProtKB-KW"/>
</dbReference>
<dbReference type="Pfam" id="PF13177">
    <property type="entry name" value="DNA_pol3_delta2"/>
    <property type="match status" value="1"/>
</dbReference>
<dbReference type="Pfam" id="PF12168">
    <property type="entry name" value="DNA_pol3_tau_4"/>
    <property type="match status" value="1"/>
</dbReference>
<evidence type="ECO:0000256" key="9">
    <source>
        <dbReference type="ARBA" id="ARBA00022932"/>
    </source>
</evidence>
<dbReference type="PANTHER" id="PTHR11669:SF0">
    <property type="entry name" value="PROTEIN STICHEL-LIKE 2"/>
    <property type="match status" value="1"/>
</dbReference>
<evidence type="ECO:0000256" key="7">
    <source>
        <dbReference type="ARBA" id="ARBA00022833"/>
    </source>
</evidence>
<dbReference type="CDD" id="cd18137">
    <property type="entry name" value="HLD_clamp_pol_III_gamma_tau"/>
    <property type="match status" value="1"/>
</dbReference>
<dbReference type="GO" id="GO:0006261">
    <property type="term" value="P:DNA-templated DNA replication"/>
    <property type="evidence" value="ECO:0007669"/>
    <property type="project" value="TreeGrafter"/>
</dbReference>
<protein>
    <recommendedName>
        <fullName evidence="11">DNA polymerase III subunit gamma/tau</fullName>
        <ecNumber evidence="11">2.7.7.7</ecNumber>
    </recommendedName>
</protein>
<feature type="compositionally biased region" description="Polar residues" evidence="12">
    <location>
        <begin position="490"/>
        <end position="501"/>
    </location>
</feature>
<dbReference type="InterPro" id="IPR003593">
    <property type="entry name" value="AAA+_ATPase"/>
</dbReference>
<dbReference type="InterPro" id="IPR038249">
    <property type="entry name" value="PolIII_tau_V_sf"/>
</dbReference>
<feature type="compositionally biased region" description="Polar residues" evidence="12">
    <location>
        <begin position="534"/>
        <end position="562"/>
    </location>
</feature>
<keyword evidence="8 11" id="KW-0067">ATP-binding</keyword>
<keyword evidence="5" id="KW-0479">Metal-binding</keyword>
<feature type="compositionally biased region" description="Low complexity" evidence="12">
    <location>
        <begin position="440"/>
        <end position="456"/>
    </location>
</feature>
<accession>A0A1B9QUN4</accession>
<dbReference type="EC" id="2.7.7.7" evidence="11"/>
<dbReference type="RefSeq" id="WP_065577453.1">
    <property type="nucleotide sequence ID" value="NZ_JBNGCH010000978.1"/>
</dbReference>
<gene>
    <name evidence="11" type="primary">dnaX</name>
    <name evidence="14" type="ORF">A6E14_03425</name>
</gene>
<dbReference type="InterPro" id="IPR022754">
    <property type="entry name" value="DNA_pol_III_gamma-3"/>
</dbReference>
<comment type="catalytic activity">
    <reaction evidence="10 11">
        <text>DNA(n) + a 2'-deoxyribonucleoside 5'-triphosphate = DNA(n+1) + diphosphate</text>
        <dbReference type="Rhea" id="RHEA:22508"/>
        <dbReference type="Rhea" id="RHEA-COMP:17339"/>
        <dbReference type="Rhea" id="RHEA-COMP:17340"/>
        <dbReference type="ChEBI" id="CHEBI:33019"/>
        <dbReference type="ChEBI" id="CHEBI:61560"/>
        <dbReference type="ChEBI" id="CHEBI:173112"/>
        <dbReference type="EC" id="2.7.7.7"/>
    </reaction>
</comment>
<dbReference type="NCBIfam" id="NF005942">
    <property type="entry name" value="PRK07994.1"/>
    <property type="match status" value="1"/>
</dbReference>
<evidence type="ECO:0000256" key="12">
    <source>
        <dbReference type="SAM" id="MobiDB-lite"/>
    </source>
</evidence>
<evidence type="ECO:0000256" key="11">
    <source>
        <dbReference type="RuleBase" id="RU364063"/>
    </source>
</evidence>
<dbReference type="SUPFAM" id="SSF52540">
    <property type="entry name" value="P-loop containing nucleoside triphosphate hydrolases"/>
    <property type="match status" value="1"/>
</dbReference>
<dbReference type="GO" id="GO:0046872">
    <property type="term" value="F:metal ion binding"/>
    <property type="evidence" value="ECO:0007669"/>
    <property type="project" value="UniProtKB-KW"/>
</dbReference>
<evidence type="ECO:0000256" key="4">
    <source>
        <dbReference type="ARBA" id="ARBA00022705"/>
    </source>
</evidence>
<dbReference type="FunFam" id="1.20.272.10:FF:000003">
    <property type="entry name" value="DNA polymerase III subunit gamma/tau"/>
    <property type="match status" value="1"/>
</dbReference>
<keyword evidence="9 11" id="KW-0239">DNA-directed DNA polymerase</keyword>
<dbReference type="Gene3D" id="3.40.50.300">
    <property type="entry name" value="P-loop containing nucleotide triphosphate hydrolases"/>
    <property type="match status" value="1"/>
</dbReference>
<evidence type="ECO:0000256" key="3">
    <source>
        <dbReference type="ARBA" id="ARBA00022695"/>
    </source>
</evidence>
<sequence length="780" mass="85330">MSYLALARKWRPTKFNEVVGQAHVLTALENALTQNRLHHAYLLSGTRGVGKTSIGRLFAKGLNCETGITATPCGECDTCKEIDEGRFVDLLEIDAASRTKVEDTRDLLDNVQYKPARGRFKIYLIDEVHMLSRHSFNALLKTLEEPPEYVKFILATTDPQKLPVTILSRCLQFHLKPISVDTIHQQLDHILAQESVSSEPRALGMISHAADGSMRDALSLTDQAIALGNGHVESTLVAHMLGTLDTDQAIHLLEAISHKQPKMAMDCIEKLAENGVEWDGLLQQLAAQLHRMAMYQALPATLDKEQPDAEKVELLSQALSPQDIQLYYQIVLKGRSDLAQAPSARMGLEMIVLRMLAFRPATVTGASRISTQLSDAPVAAPNQPQHSAAIDKSSAQAASSAVHTASMHEATMHEATMNSASTTTAPVMTNQPIQQSAVESGINNSGVNNSGVVGSELTPPSYDQYDRPSHGYMPEEEAPYVPQEQRVHSRTQQMNSEQPQAAQAEVIPPQTPANPEPTKTASSPLSGLRHQLRSQRQGLKSAPNASNDQPTGSPRTTPQVQDSRPKKPRAASAKSETVLDRVAKKHSGTAPVSLSSHSSLIEGAENAQTSGDEPYQWKASKPIAPKQDNGLTPTQIKAALEHIKTPEMVDRLMSESIEQSEWAALIQKLETAKLVEQLALNSSYRQEGNTVNLTLRSTQAHLNTERACQELQQALSRVQGNECQLVVEVGESGETPLELREKLYQGKLQQAFDSLAADNNVQFIEKRFAATLDRDSVRPI</sequence>
<evidence type="ECO:0000256" key="5">
    <source>
        <dbReference type="ARBA" id="ARBA00022723"/>
    </source>
</evidence>
<evidence type="ECO:0000313" key="14">
    <source>
        <dbReference type="EMBL" id="OCH70312.1"/>
    </source>
</evidence>
<evidence type="ECO:0000313" key="15">
    <source>
        <dbReference type="Proteomes" id="UP000093173"/>
    </source>
</evidence>
<evidence type="ECO:0000259" key="13">
    <source>
        <dbReference type="SMART" id="SM00382"/>
    </source>
</evidence>
<reference evidence="15" key="1">
    <citation type="submission" date="2016-06" db="EMBL/GenBank/DDBJ databases">
        <authorList>
            <person name="Hehemann J.-H."/>
            <person name="Arevalo P."/>
            <person name="Datta M.S."/>
            <person name="Polz M.F."/>
        </authorList>
    </citation>
    <scope>NUCLEOTIDE SEQUENCE [LARGE SCALE GENOMIC DNA]</scope>
    <source>
        <strain evidence="15">9CSC122</strain>
    </source>
</reference>
<dbReference type="SMART" id="SM00382">
    <property type="entry name" value="AAA"/>
    <property type="match status" value="1"/>
</dbReference>
<feature type="region of interest" description="Disordered" evidence="12">
    <location>
        <begin position="440"/>
        <end position="631"/>
    </location>
</feature>
<dbReference type="Gene3D" id="3.30.300.150">
    <property type="entry name" value="DNA polymerase III, tau subunit, domain V"/>
    <property type="match status" value="1"/>
</dbReference>
<dbReference type="Pfam" id="PF12170">
    <property type="entry name" value="DNA_pol3_tau_5"/>
    <property type="match status" value="1"/>
</dbReference>
<dbReference type="InterPro" id="IPR012763">
    <property type="entry name" value="DNA_pol_III_sug/sutau_N"/>
</dbReference>
<dbReference type="FunFam" id="1.10.8.60:FF:000013">
    <property type="entry name" value="DNA polymerase III subunit gamma/tau"/>
    <property type="match status" value="1"/>
</dbReference>
<dbReference type="InterPro" id="IPR021029">
    <property type="entry name" value="DNA_pol_III_tau_dom-5"/>
</dbReference>
<evidence type="ECO:0000256" key="10">
    <source>
        <dbReference type="ARBA" id="ARBA00049244"/>
    </source>
</evidence>
<proteinExistence type="inferred from homology"/>
<dbReference type="PANTHER" id="PTHR11669">
    <property type="entry name" value="REPLICATION FACTOR C / DNA POLYMERASE III GAMMA-TAU SUBUNIT"/>
    <property type="match status" value="1"/>
</dbReference>
<dbReference type="FunFam" id="3.40.50.300:FF:000014">
    <property type="entry name" value="DNA polymerase III subunit gamma/tau"/>
    <property type="match status" value="1"/>
</dbReference>
<dbReference type="Pfam" id="PF22608">
    <property type="entry name" value="DNAX_ATPase_lid"/>
    <property type="match status" value="1"/>
</dbReference>
<keyword evidence="6 11" id="KW-0547">Nucleotide-binding</keyword>
<dbReference type="InterPro" id="IPR022001">
    <property type="entry name" value="DNA_pol3_tau_IV"/>
</dbReference>
<organism evidence="14 15">
    <name type="scientific">Vibrio genomosp. F10</name>
    <dbReference type="NCBI Taxonomy" id="723171"/>
    <lineage>
        <taxon>Bacteria</taxon>
        <taxon>Pseudomonadati</taxon>
        <taxon>Pseudomonadota</taxon>
        <taxon>Gammaproteobacteria</taxon>
        <taxon>Vibrionales</taxon>
        <taxon>Vibrionaceae</taxon>
        <taxon>Vibrio</taxon>
    </lineage>
</organism>
<keyword evidence="7" id="KW-0862">Zinc</keyword>
<keyword evidence="3 11" id="KW-0548">Nucleotidyltransferase</keyword>
<dbReference type="Proteomes" id="UP000093173">
    <property type="component" value="Unassembled WGS sequence"/>
</dbReference>
<dbReference type="InterPro" id="IPR027417">
    <property type="entry name" value="P-loop_NTPase"/>
</dbReference>
<dbReference type="CDD" id="cd00009">
    <property type="entry name" value="AAA"/>
    <property type="match status" value="1"/>
</dbReference>
<keyword evidence="15" id="KW-1185">Reference proteome</keyword>
<evidence type="ECO:0000256" key="8">
    <source>
        <dbReference type="ARBA" id="ARBA00022840"/>
    </source>
</evidence>
<dbReference type="GO" id="GO:0009360">
    <property type="term" value="C:DNA polymerase III complex"/>
    <property type="evidence" value="ECO:0007669"/>
    <property type="project" value="InterPro"/>
</dbReference>
<dbReference type="InterPro" id="IPR050238">
    <property type="entry name" value="DNA_Rep/Repair_Clamp_Loader"/>
</dbReference>
<dbReference type="InterPro" id="IPR008921">
    <property type="entry name" value="DNA_pol3_clamp-load_cplx_C"/>
</dbReference>
<comment type="similarity">
    <text evidence="1 11">Belongs to the DnaX/STICHEL family.</text>
</comment>
<evidence type="ECO:0000256" key="1">
    <source>
        <dbReference type="ARBA" id="ARBA00006360"/>
    </source>
</evidence>
<dbReference type="NCBIfam" id="TIGR02397">
    <property type="entry name" value="dnaX_nterm"/>
    <property type="match status" value="1"/>
</dbReference>
<keyword evidence="2 11" id="KW-0808">Transferase</keyword>
<evidence type="ECO:0000256" key="2">
    <source>
        <dbReference type="ARBA" id="ARBA00022679"/>
    </source>
</evidence>
<dbReference type="Gene3D" id="1.10.8.60">
    <property type="match status" value="1"/>
</dbReference>
<dbReference type="AlphaFoldDB" id="A0A1B9QUN4"/>
<feature type="domain" description="AAA+ ATPase" evidence="13">
    <location>
        <begin position="37"/>
        <end position="179"/>
    </location>
</feature>
<comment type="subunit">
    <text evidence="11">DNA polymerase III contains a core (composed of alpha, epsilon and theta chains) that associates with a tau subunit. This core dimerizes to form the POLIII' complex. PolIII' associates with the gamma complex (composed of gamma, delta, delta', psi and chi chains) and with the beta chain to form the complete DNA polymerase III complex.</text>
</comment>
<dbReference type="NCBIfam" id="NF004046">
    <property type="entry name" value="PRK05563.1"/>
    <property type="match status" value="1"/>
</dbReference>
<name>A0A1B9QUN4_9VIBR</name>
<comment type="caution">
    <text evidence="14">The sequence shown here is derived from an EMBL/GenBank/DDBJ whole genome shotgun (WGS) entry which is preliminary data.</text>
</comment>